<keyword evidence="1" id="KW-1133">Transmembrane helix</keyword>
<reference evidence="2" key="1">
    <citation type="journal article" date="2023" name="Mol. Biol. Evol.">
        <title>Third-Generation Sequencing Reveals the Adaptive Role of the Epigenome in Three Deep-Sea Polychaetes.</title>
        <authorList>
            <person name="Perez M."/>
            <person name="Aroh O."/>
            <person name="Sun Y."/>
            <person name="Lan Y."/>
            <person name="Juniper S.K."/>
            <person name="Young C.R."/>
            <person name="Angers B."/>
            <person name="Qian P.Y."/>
        </authorList>
    </citation>
    <scope>NUCLEOTIDE SEQUENCE</scope>
    <source>
        <strain evidence="2">R07B-5</strain>
    </source>
</reference>
<dbReference type="EMBL" id="JAODUO010007876">
    <property type="protein sequence ID" value="KAK2138371.1"/>
    <property type="molecule type" value="Genomic_DNA"/>
</dbReference>
<dbReference type="AlphaFoldDB" id="A0AAD9MNQ6"/>
<keyword evidence="1" id="KW-0472">Membrane</keyword>
<evidence type="ECO:0000313" key="2">
    <source>
        <dbReference type="EMBL" id="KAK2138371.1"/>
    </source>
</evidence>
<accession>A0AAD9MNQ6</accession>
<evidence type="ECO:0000313" key="3">
    <source>
        <dbReference type="Proteomes" id="UP001209878"/>
    </source>
</evidence>
<keyword evidence="1" id="KW-0812">Transmembrane</keyword>
<comment type="caution">
    <text evidence="2">The sequence shown here is derived from an EMBL/GenBank/DDBJ whole genome shotgun (WGS) entry which is preliminary data.</text>
</comment>
<name>A0AAD9MNQ6_RIDPI</name>
<sequence length="56" mass="6522">MCKNLVYLGSTSLVTVHIITLFLLCFCLRCLRQVKVQRRMVQSRRLLAALLTDRAR</sequence>
<gene>
    <name evidence="2" type="ORF">NP493_7889g00000</name>
</gene>
<proteinExistence type="predicted"/>
<keyword evidence="3" id="KW-1185">Reference proteome</keyword>
<protein>
    <submittedName>
        <fullName evidence="2">Uncharacterized protein</fullName>
    </submittedName>
</protein>
<organism evidence="2 3">
    <name type="scientific">Ridgeia piscesae</name>
    <name type="common">Tubeworm</name>
    <dbReference type="NCBI Taxonomy" id="27915"/>
    <lineage>
        <taxon>Eukaryota</taxon>
        <taxon>Metazoa</taxon>
        <taxon>Spiralia</taxon>
        <taxon>Lophotrochozoa</taxon>
        <taxon>Annelida</taxon>
        <taxon>Polychaeta</taxon>
        <taxon>Sedentaria</taxon>
        <taxon>Canalipalpata</taxon>
        <taxon>Sabellida</taxon>
        <taxon>Siboglinidae</taxon>
        <taxon>Ridgeia</taxon>
    </lineage>
</organism>
<feature type="transmembrane region" description="Helical" evidence="1">
    <location>
        <begin position="6"/>
        <end position="31"/>
    </location>
</feature>
<dbReference type="Proteomes" id="UP001209878">
    <property type="component" value="Unassembled WGS sequence"/>
</dbReference>
<evidence type="ECO:0000256" key="1">
    <source>
        <dbReference type="SAM" id="Phobius"/>
    </source>
</evidence>